<evidence type="ECO:0000313" key="5">
    <source>
        <dbReference type="Proteomes" id="UP000275076"/>
    </source>
</evidence>
<evidence type="ECO:0000256" key="3">
    <source>
        <dbReference type="ARBA" id="ARBA00022993"/>
    </source>
</evidence>
<proteinExistence type="predicted"/>
<protein>
    <submittedName>
        <fullName evidence="4">Type II pantothenate kinase</fullName>
        <ecNumber evidence="4">2.7.1.33</ecNumber>
    </submittedName>
</protein>
<dbReference type="NCBIfam" id="NF009842">
    <property type="entry name" value="PRK13317.1"/>
    <property type="match status" value="1"/>
</dbReference>
<dbReference type="InterPro" id="IPR004567">
    <property type="entry name" value="Type_II_PanK"/>
</dbReference>
<dbReference type="OrthoDB" id="358216at2"/>
<dbReference type="AlphaFoldDB" id="A0A3R9PYK4"/>
<reference evidence="4 5" key="1">
    <citation type="submission" date="2018-10" db="EMBL/GenBank/DDBJ databases">
        <title>Draft genome sequence of Bacillus salarius IM0101, isolated from a hypersaline soil in Inner Mongolia, China.</title>
        <authorList>
            <person name="Yamprayoonswat W."/>
            <person name="Boonvisut S."/>
            <person name="Jumpathong W."/>
            <person name="Sittihan S."/>
            <person name="Ruangsuj P."/>
            <person name="Wanthongcharoen S."/>
            <person name="Thongpramul N."/>
            <person name="Pimmason S."/>
            <person name="Yu B."/>
            <person name="Yasawong M."/>
        </authorList>
    </citation>
    <scope>NUCLEOTIDE SEQUENCE [LARGE SCALE GENOMIC DNA]</scope>
    <source>
        <strain evidence="4 5">IM0101</strain>
    </source>
</reference>
<keyword evidence="3" id="KW-0173">Coenzyme A biosynthesis</keyword>
<keyword evidence="4" id="KW-0418">Kinase</keyword>
<evidence type="ECO:0000313" key="4">
    <source>
        <dbReference type="EMBL" id="RSL29854.1"/>
    </source>
</evidence>
<keyword evidence="1" id="KW-0547">Nucleotide-binding</keyword>
<keyword evidence="2" id="KW-0067">ATP-binding</keyword>
<dbReference type="GO" id="GO:0015937">
    <property type="term" value="P:coenzyme A biosynthetic process"/>
    <property type="evidence" value="ECO:0007669"/>
    <property type="project" value="UniProtKB-KW"/>
</dbReference>
<dbReference type="GO" id="GO:0005829">
    <property type="term" value="C:cytosol"/>
    <property type="evidence" value="ECO:0007669"/>
    <property type="project" value="TreeGrafter"/>
</dbReference>
<keyword evidence="4" id="KW-0808">Transferase</keyword>
<organism evidence="4 5">
    <name type="scientific">Salibacterium salarium</name>
    <dbReference type="NCBI Taxonomy" id="284579"/>
    <lineage>
        <taxon>Bacteria</taxon>
        <taxon>Bacillati</taxon>
        <taxon>Bacillota</taxon>
        <taxon>Bacilli</taxon>
        <taxon>Bacillales</taxon>
        <taxon>Bacillaceae</taxon>
    </lineage>
</organism>
<dbReference type="Proteomes" id="UP000275076">
    <property type="component" value="Unassembled WGS sequence"/>
</dbReference>
<dbReference type="CDD" id="cd24085">
    <property type="entry name" value="ASKHA_NBD_PanK-II_bac"/>
    <property type="match status" value="1"/>
</dbReference>
<dbReference type="Gene3D" id="3.30.420.40">
    <property type="match status" value="1"/>
</dbReference>
<dbReference type="Pfam" id="PF03630">
    <property type="entry name" value="Fumble"/>
    <property type="match status" value="1"/>
</dbReference>
<dbReference type="EMBL" id="RBVX01000049">
    <property type="protein sequence ID" value="RSL29854.1"/>
    <property type="molecule type" value="Genomic_DNA"/>
</dbReference>
<name>A0A3R9PYK4_9BACI</name>
<evidence type="ECO:0000256" key="1">
    <source>
        <dbReference type="ARBA" id="ARBA00022741"/>
    </source>
</evidence>
<dbReference type="GO" id="GO:0005524">
    <property type="term" value="F:ATP binding"/>
    <property type="evidence" value="ECO:0007669"/>
    <property type="project" value="UniProtKB-KW"/>
</dbReference>
<evidence type="ECO:0000256" key="2">
    <source>
        <dbReference type="ARBA" id="ARBA00022840"/>
    </source>
</evidence>
<sequence length="328" mass="36101">MMIRVHQKNCPIFVLLVLYSIICTAKWYKIKDSVNVKWSLRRKEFVGFMSQEYVGIDAGGTLSKIVYTNGGEWGYKKIATDRVGEIREWIYEQFTNPHIHITGGKAGVFLQELSGAAKNVNEFEATCEGVNWLLEQNGLLTQIGSRFMVTNVGTGTSIHYVQQDAYERIGGSGMGGGTLLGLSYLLTGEDHYDKILELGKNGQGEGLNVTVADIYSHETPPISGDLTASNFGNAANRKEQSFSKEDYIAAIVRMIGETITTMSVQAAERLKTDAIIYIGSTFSGHDTLKDIIKGYTKLRGKQAFFLEYGEYSGAIGALLNNGLKKATL</sequence>
<comment type="caution">
    <text evidence="4">The sequence shown here is derived from an EMBL/GenBank/DDBJ whole genome shotgun (WGS) entry which is preliminary data.</text>
</comment>
<dbReference type="SUPFAM" id="SSF53067">
    <property type="entry name" value="Actin-like ATPase domain"/>
    <property type="match status" value="1"/>
</dbReference>
<dbReference type="PANTHER" id="PTHR12280:SF20">
    <property type="entry name" value="4'-PHOSPHOPANTETHEINE PHOSPHATASE"/>
    <property type="match status" value="1"/>
</dbReference>
<dbReference type="PANTHER" id="PTHR12280">
    <property type="entry name" value="PANTOTHENATE KINASE"/>
    <property type="match status" value="1"/>
</dbReference>
<dbReference type="InterPro" id="IPR043129">
    <property type="entry name" value="ATPase_NBD"/>
</dbReference>
<accession>A0A3R9PYK4</accession>
<gene>
    <name evidence="4" type="primary">coaW</name>
    <name evidence="4" type="ORF">D7Z54_29020</name>
</gene>
<dbReference type="EC" id="2.7.1.33" evidence="4"/>
<keyword evidence="5" id="KW-1185">Reference proteome</keyword>
<dbReference type="GO" id="GO:0004594">
    <property type="term" value="F:pantothenate kinase activity"/>
    <property type="evidence" value="ECO:0007669"/>
    <property type="project" value="UniProtKB-EC"/>
</dbReference>